<dbReference type="EMBL" id="LNZH02000195">
    <property type="protein sequence ID" value="OCB87083.1"/>
    <property type="molecule type" value="Genomic_DNA"/>
</dbReference>
<reference evidence="1" key="1">
    <citation type="submission" date="2016-06" db="EMBL/GenBank/DDBJ databases">
        <title>Draft Genome sequence of the fungus Inonotus baumii.</title>
        <authorList>
            <person name="Zhu H."/>
            <person name="Lin W."/>
        </authorList>
    </citation>
    <scope>NUCLEOTIDE SEQUENCE</scope>
    <source>
        <strain evidence="1">821</strain>
    </source>
</reference>
<protein>
    <submittedName>
        <fullName evidence="1">Uncharacterized protein</fullName>
    </submittedName>
</protein>
<sequence length="252" mass="29104">MALPSNSTLATAFCLAMQSEGIAIEKDRLRDVVVQDCIESTKLPIHYEHLNPALKNALDSVKSLETVKEALDHFWSLMDSLDTPVLHKLSLDLPDYQGRWPNRWLDRYSAIYASVKELDFAFNFHQGWTSHLELSKLFQKFPGLELLNINSMSSNINIDFNLRNVDRMPPLRSIVLPSTSPYYFLNGLADALKKYGRWPGFESVQVPAESLGGNVEKFLTKDKVKSYDRTQYLVEVVEHPYFYDFPNLYRYR</sequence>
<proteinExistence type="predicted"/>
<evidence type="ECO:0000313" key="2">
    <source>
        <dbReference type="Proteomes" id="UP000757232"/>
    </source>
</evidence>
<accession>A0A9Q5HW35</accession>
<evidence type="ECO:0000313" key="1">
    <source>
        <dbReference type="EMBL" id="OCB87083.1"/>
    </source>
</evidence>
<organism evidence="1 2">
    <name type="scientific">Sanghuangporus baumii</name>
    <name type="common">Phellinus baumii</name>
    <dbReference type="NCBI Taxonomy" id="108892"/>
    <lineage>
        <taxon>Eukaryota</taxon>
        <taxon>Fungi</taxon>
        <taxon>Dikarya</taxon>
        <taxon>Basidiomycota</taxon>
        <taxon>Agaricomycotina</taxon>
        <taxon>Agaricomycetes</taxon>
        <taxon>Hymenochaetales</taxon>
        <taxon>Hymenochaetaceae</taxon>
        <taxon>Sanghuangporus</taxon>
    </lineage>
</organism>
<dbReference type="Proteomes" id="UP000757232">
    <property type="component" value="Unassembled WGS sequence"/>
</dbReference>
<name>A0A9Q5HW35_SANBA</name>
<comment type="caution">
    <text evidence="1">The sequence shown here is derived from an EMBL/GenBank/DDBJ whole genome shotgun (WGS) entry which is preliminary data.</text>
</comment>
<keyword evidence="2" id="KW-1185">Reference proteome</keyword>
<dbReference type="AlphaFoldDB" id="A0A9Q5HW35"/>
<gene>
    <name evidence="1" type="ORF">A7U60_g5818</name>
</gene>